<protein>
    <recommendedName>
        <fullName evidence="5">Seed maturation protein</fullName>
    </recommendedName>
</protein>
<evidence type="ECO:0008006" key="5">
    <source>
        <dbReference type="Google" id="ProtNLM"/>
    </source>
</evidence>
<dbReference type="AlphaFoldDB" id="A0A8X7UAI2"/>
<dbReference type="PANTHER" id="PTHR33493">
    <property type="entry name" value="LATE EMBRYOGENESIS ABUNDANT PROTEIN 6-RELATED"/>
    <property type="match status" value="1"/>
</dbReference>
<dbReference type="InterPro" id="IPR005513">
    <property type="entry name" value="LEA_1"/>
</dbReference>
<name>A0A8X7UAI2_BRACI</name>
<sequence length="100" mass="10777">MQSAKQKLSDMASTAKERMVAEQAMARTKEEKEIAHQRRKAKEAEANMDGHVTHGAPVPAPAPVIGHGYRHNPPGVTSVPPAAYPPPPTGPHHHHPYGNV</sequence>
<keyword evidence="4" id="KW-1185">Reference proteome</keyword>
<proteinExistence type="inferred from homology"/>
<feature type="compositionally biased region" description="Low complexity" evidence="2">
    <location>
        <begin position="53"/>
        <end position="67"/>
    </location>
</feature>
<dbReference type="OrthoDB" id="695393at2759"/>
<gene>
    <name evidence="3" type="ORF">Bca52824_064766</name>
</gene>
<organism evidence="3 4">
    <name type="scientific">Brassica carinata</name>
    <name type="common">Ethiopian mustard</name>
    <name type="synonym">Abyssinian cabbage</name>
    <dbReference type="NCBI Taxonomy" id="52824"/>
    <lineage>
        <taxon>Eukaryota</taxon>
        <taxon>Viridiplantae</taxon>
        <taxon>Streptophyta</taxon>
        <taxon>Embryophyta</taxon>
        <taxon>Tracheophyta</taxon>
        <taxon>Spermatophyta</taxon>
        <taxon>Magnoliopsida</taxon>
        <taxon>eudicotyledons</taxon>
        <taxon>Gunneridae</taxon>
        <taxon>Pentapetalae</taxon>
        <taxon>rosids</taxon>
        <taxon>malvids</taxon>
        <taxon>Brassicales</taxon>
        <taxon>Brassicaceae</taxon>
        <taxon>Brassiceae</taxon>
        <taxon>Brassica</taxon>
    </lineage>
</organism>
<evidence type="ECO:0000256" key="1">
    <source>
        <dbReference type="ARBA" id="ARBA00010975"/>
    </source>
</evidence>
<dbReference type="EMBL" id="JAAMPC010000013">
    <property type="protein sequence ID" value="KAG2270211.1"/>
    <property type="molecule type" value="Genomic_DNA"/>
</dbReference>
<comment type="caution">
    <text evidence="3">The sequence shown here is derived from an EMBL/GenBank/DDBJ whole genome shotgun (WGS) entry which is preliminary data.</text>
</comment>
<reference evidence="3 4" key="1">
    <citation type="submission" date="2020-02" db="EMBL/GenBank/DDBJ databases">
        <authorList>
            <person name="Ma Q."/>
            <person name="Huang Y."/>
            <person name="Song X."/>
            <person name="Pei D."/>
        </authorList>
    </citation>
    <scope>NUCLEOTIDE SEQUENCE [LARGE SCALE GENOMIC DNA]</scope>
    <source>
        <strain evidence="3">Sxm20200214</strain>
        <tissue evidence="3">Leaf</tissue>
    </source>
</reference>
<comment type="similarity">
    <text evidence="1">Belongs to the LEA type 1 family.</text>
</comment>
<dbReference type="GO" id="GO:0009793">
    <property type="term" value="P:embryo development ending in seed dormancy"/>
    <property type="evidence" value="ECO:0007669"/>
    <property type="project" value="InterPro"/>
</dbReference>
<feature type="compositionally biased region" description="Basic residues" evidence="2">
    <location>
        <begin position="91"/>
        <end position="100"/>
    </location>
</feature>
<dbReference type="PANTHER" id="PTHR33493:SF6">
    <property type="entry name" value="LATE EMBRYOGENESIS ABUNDANT PROTEIN 6"/>
    <property type="match status" value="1"/>
</dbReference>
<feature type="region of interest" description="Disordered" evidence="2">
    <location>
        <begin position="1"/>
        <end position="100"/>
    </location>
</feature>
<evidence type="ECO:0000313" key="4">
    <source>
        <dbReference type="Proteomes" id="UP000886595"/>
    </source>
</evidence>
<dbReference type="Proteomes" id="UP000886595">
    <property type="component" value="Unassembled WGS sequence"/>
</dbReference>
<feature type="compositionally biased region" description="Basic and acidic residues" evidence="2">
    <location>
        <begin position="27"/>
        <end position="36"/>
    </location>
</feature>
<accession>A0A8X7UAI2</accession>
<dbReference type="Pfam" id="PF03760">
    <property type="entry name" value="LEA_1"/>
    <property type="match status" value="1"/>
</dbReference>
<evidence type="ECO:0000313" key="3">
    <source>
        <dbReference type="EMBL" id="KAG2270211.1"/>
    </source>
</evidence>
<evidence type="ECO:0000256" key="2">
    <source>
        <dbReference type="SAM" id="MobiDB-lite"/>
    </source>
</evidence>